<dbReference type="EMBL" id="JAMTCJ010000001">
    <property type="protein sequence ID" value="MCP2174802.1"/>
    <property type="molecule type" value="Genomic_DNA"/>
</dbReference>
<evidence type="ECO:0000313" key="2">
    <source>
        <dbReference type="EMBL" id="MCP2174802.1"/>
    </source>
</evidence>
<sequence>MVACLISGLCLMVALIQVVTLVGSPEFAGDFDGGTHDADYSGMTIAGYLAIAALASASVGALFGRGGARAVCAITAGVPLFVVAASLVARLLEFLG</sequence>
<keyword evidence="1" id="KW-1133">Transmembrane helix</keyword>
<proteinExistence type="predicted"/>
<accession>A0ABT1H971</accession>
<keyword evidence="1" id="KW-0472">Membrane</keyword>
<keyword evidence="3" id="KW-1185">Reference proteome</keyword>
<comment type="caution">
    <text evidence="2">The sequence shown here is derived from an EMBL/GenBank/DDBJ whole genome shotgun (WGS) entry which is preliminary data.</text>
</comment>
<evidence type="ECO:0000313" key="3">
    <source>
        <dbReference type="Proteomes" id="UP001206895"/>
    </source>
</evidence>
<feature type="transmembrane region" description="Helical" evidence="1">
    <location>
        <begin position="70"/>
        <end position="92"/>
    </location>
</feature>
<keyword evidence="1" id="KW-0812">Transmembrane</keyword>
<organism evidence="2 3">
    <name type="scientific">Williamsia maris</name>
    <dbReference type="NCBI Taxonomy" id="72806"/>
    <lineage>
        <taxon>Bacteria</taxon>
        <taxon>Bacillati</taxon>
        <taxon>Actinomycetota</taxon>
        <taxon>Actinomycetes</taxon>
        <taxon>Mycobacteriales</taxon>
        <taxon>Nocardiaceae</taxon>
        <taxon>Williamsia</taxon>
    </lineage>
</organism>
<evidence type="ECO:0008006" key="4">
    <source>
        <dbReference type="Google" id="ProtNLM"/>
    </source>
</evidence>
<reference evidence="2 3" key="1">
    <citation type="submission" date="2022-06" db="EMBL/GenBank/DDBJ databases">
        <title>Genomic Encyclopedia of Archaeal and Bacterial Type Strains, Phase II (KMG-II): from individual species to whole genera.</title>
        <authorList>
            <person name="Goeker M."/>
        </authorList>
    </citation>
    <scope>NUCLEOTIDE SEQUENCE [LARGE SCALE GENOMIC DNA]</scope>
    <source>
        <strain evidence="2 3">DSM 44693</strain>
    </source>
</reference>
<dbReference type="Proteomes" id="UP001206895">
    <property type="component" value="Unassembled WGS sequence"/>
</dbReference>
<gene>
    <name evidence="2" type="ORF">LX13_000609</name>
</gene>
<protein>
    <recommendedName>
        <fullName evidence="4">Major facilitator superfamily (MFS) profile domain-containing protein</fullName>
    </recommendedName>
</protein>
<evidence type="ECO:0000256" key="1">
    <source>
        <dbReference type="SAM" id="Phobius"/>
    </source>
</evidence>
<feature type="transmembrane region" description="Helical" evidence="1">
    <location>
        <begin position="45"/>
        <end position="63"/>
    </location>
</feature>
<name>A0ABT1H971_9NOCA</name>